<evidence type="ECO:0000313" key="3">
    <source>
        <dbReference type="Proteomes" id="UP000030652"/>
    </source>
</evidence>
<dbReference type="eggNOG" id="ENOG5033FC0">
    <property type="taxonomic scope" value="Bacteria"/>
</dbReference>
<reference evidence="2 3" key="1">
    <citation type="submission" date="2014-10" db="EMBL/GenBank/DDBJ databases">
        <title>Draft genome of anammox bacterium scalindua brodae, obtained using differential coverage binning of sequence data from two enrichment reactors.</title>
        <authorList>
            <person name="Speth D.R."/>
            <person name="Russ L."/>
            <person name="Kartal B."/>
            <person name="Op den Camp H.J."/>
            <person name="Dutilh B.E."/>
            <person name="Jetten M.S."/>
        </authorList>
    </citation>
    <scope>NUCLEOTIDE SEQUENCE [LARGE SCALE GENOMIC DNA]</scope>
    <source>
        <strain evidence="2">RU1</strain>
    </source>
</reference>
<evidence type="ECO:0000259" key="1">
    <source>
        <dbReference type="Pfam" id="PF20797"/>
    </source>
</evidence>
<name>A0A0B0ECM7_9BACT</name>
<dbReference type="Proteomes" id="UP000030652">
    <property type="component" value="Unassembled WGS sequence"/>
</dbReference>
<evidence type="ECO:0000313" key="2">
    <source>
        <dbReference type="EMBL" id="KHE90409.1"/>
    </source>
</evidence>
<dbReference type="EMBL" id="JRYO01000264">
    <property type="protein sequence ID" value="KHE90409.1"/>
    <property type="molecule type" value="Genomic_DNA"/>
</dbReference>
<proteinExistence type="predicted"/>
<organism evidence="2 3">
    <name type="scientific">Candidatus Scalindua brodae</name>
    <dbReference type="NCBI Taxonomy" id="237368"/>
    <lineage>
        <taxon>Bacteria</taxon>
        <taxon>Pseudomonadati</taxon>
        <taxon>Planctomycetota</taxon>
        <taxon>Candidatus Brocadiia</taxon>
        <taxon>Candidatus Brocadiales</taxon>
        <taxon>Candidatus Scalinduaceae</taxon>
        <taxon>Candidatus Scalindua</taxon>
    </lineage>
</organism>
<gene>
    <name evidence="2" type="ORF">SCABRO_03792</name>
</gene>
<sequence>MKKERVSFLRLISELDNDIEIMDELMEKHNLLNDKIKHIEPDEFDWASLGYTIHNIYNLFENYFLRISKFFENDPNKTSWHRDLVDRMSIEIKGVRPRLFDRSLAYKINELRAFRHTFRYIYQSELDIEKLNNLDKKLPEIIKEFTQCHKLFIENLQKIIKAL</sequence>
<dbReference type="AlphaFoldDB" id="A0A0B0ECM7"/>
<dbReference type="Pfam" id="PF20797">
    <property type="entry name" value="HepT-like_2"/>
    <property type="match status" value="1"/>
</dbReference>
<feature type="domain" description="HepT-like" evidence="1">
    <location>
        <begin position="49"/>
        <end position="155"/>
    </location>
</feature>
<comment type="caution">
    <text evidence="2">The sequence shown here is derived from an EMBL/GenBank/DDBJ whole genome shotgun (WGS) entry which is preliminary data.</text>
</comment>
<accession>A0A0B0ECM7</accession>
<dbReference type="InterPro" id="IPR048769">
    <property type="entry name" value="HepT-like_dom"/>
</dbReference>
<protein>
    <recommendedName>
        <fullName evidence="1">HepT-like domain-containing protein</fullName>
    </recommendedName>
</protein>